<evidence type="ECO:0000259" key="4">
    <source>
        <dbReference type="PROSITE" id="PS51000"/>
    </source>
</evidence>
<dbReference type="Gene3D" id="1.10.10.10">
    <property type="entry name" value="Winged helix-like DNA-binding domain superfamily/Winged helix DNA-binding domain"/>
    <property type="match status" value="1"/>
</dbReference>
<dbReference type="InterPro" id="IPR036390">
    <property type="entry name" value="WH_DNA-bd_sf"/>
</dbReference>
<organism evidence="6 7">
    <name type="scientific">Staphylococcus arlettae</name>
    <dbReference type="NCBI Taxonomy" id="29378"/>
    <lineage>
        <taxon>Bacteria</taxon>
        <taxon>Bacillati</taxon>
        <taxon>Bacillota</taxon>
        <taxon>Bacilli</taxon>
        <taxon>Bacillales</taxon>
        <taxon>Staphylococcaceae</taxon>
        <taxon>Staphylococcus</taxon>
    </lineage>
</organism>
<evidence type="ECO:0000256" key="1">
    <source>
        <dbReference type="ARBA" id="ARBA00022736"/>
    </source>
</evidence>
<dbReference type="STRING" id="1212545.SARL_03731"/>
<dbReference type="EMBL" id="UGZE01000001">
    <property type="protein sequence ID" value="SUJ26013.1"/>
    <property type="molecule type" value="Genomic_DNA"/>
</dbReference>
<dbReference type="SMART" id="SM00420">
    <property type="entry name" value="HTH_DEOR"/>
    <property type="match status" value="1"/>
</dbReference>
<accession>A0A380CPU6</accession>
<dbReference type="SUPFAM" id="SSF100950">
    <property type="entry name" value="NagB/RpiA/CoA transferase-like"/>
    <property type="match status" value="1"/>
</dbReference>
<dbReference type="OrthoDB" id="9798651at2"/>
<keyword evidence="3" id="KW-0804">Transcription</keyword>
<dbReference type="PRINTS" id="PR00037">
    <property type="entry name" value="HTHLACR"/>
</dbReference>
<feature type="domain" description="HTH deoR-type" evidence="4">
    <location>
        <begin position="3"/>
        <end position="58"/>
    </location>
</feature>
<dbReference type="SUPFAM" id="SSF46785">
    <property type="entry name" value="Winged helix' DNA-binding domain"/>
    <property type="match status" value="1"/>
</dbReference>
<dbReference type="InterPro" id="IPR050313">
    <property type="entry name" value="Carb_Metab_HTH_regulators"/>
</dbReference>
<evidence type="ECO:0000313" key="5">
    <source>
        <dbReference type="EMBL" id="GEP99856.1"/>
    </source>
</evidence>
<dbReference type="InterPro" id="IPR001034">
    <property type="entry name" value="DeoR_HTH"/>
</dbReference>
<reference evidence="5 8" key="2">
    <citation type="submission" date="2019-07" db="EMBL/GenBank/DDBJ databases">
        <title>Whole genome shotgun sequence of Staphylococcus arlettae NBRC 109765.</title>
        <authorList>
            <person name="Hosoyama A."/>
            <person name="Uohara A."/>
            <person name="Ohji S."/>
            <person name="Ichikawa N."/>
        </authorList>
    </citation>
    <scope>NUCLEOTIDE SEQUENCE [LARGE SCALE GENOMIC DNA]</scope>
    <source>
        <strain evidence="5 8">NBRC 109765</strain>
    </source>
</reference>
<dbReference type="AlphaFoldDB" id="A0A380CPU6"/>
<name>A0A380CPU6_9STAP</name>
<dbReference type="InterPro" id="IPR014036">
    <property type="entry name" value="DeoR-like_C"/>
</dbReference>
<dbReference type="PANTHER" id="PTHR30363:SF44">
    <property type="entry name" value="AGA OPERON TRANSCRIPTIONAL REPRESSOR-RELATED"/>
    <property type="match status" value="1"/>
</dbReference>
<dbReference type="Proteomes" id="UP000254956">
    <property type="component" value="Unassembled WGS sequence"/>
</dbReference>
<dbReference type="Proteomes" id="UP000321598">
    <property type="component" value="Unassembled WGS sequence"/>
</dbReference>
<dbReference type="InterPro" id="IPR037171">
    <property type="entry name" value="NagB/RpiA_transferase-like"/>
</dbReference>
<evidence type="ECO:0000256" key="2">
    <source>
        <dbReference type="ARBA" id="ARBA00023015"/>
    </source>
</evidence>
<dbReference type="PROSITE" id="PS51000">
    <property type="entry name" value="HTH_DEOR_2"/>
    <property type="match status" value="1"/>
</dbReference>
<protein>
    <submittedName>
        <fullName evidence="5 6">Transcriptional regulator</fullName>
    </submittedName>
</protein>
<reference evidence="6 7" key="1">
    <citation type="submission" date="2018-06" db="EMBL/GenBank/DDBJ databases">
        <authorList>
            <consortium name="Pathogen Informatics"/>
            <person name="Doyle S."/>
        </authorList>
    </citation>
    <scope>NUCLEOTIDE SEQUENCE [LARGE SCALE GENOMIC DNA]</scope>
    <source>
        <strain evidence="6 7">NCTC12413</strain>
    </source>
</reference>
<dbReference type="Pfam" id="PF08220">
    <property type="entry name" value="HTH_DeoR"/>
    <property type="match status" value="1"/>
</dbReference>
<keyword evidence="2" id="KW-0805">Transcription regulation</keyword>
<evidence type="ECO:0000256" key="3">
    <source>
        <dbReference type="ARBA" id="ARBA00023163"/>
    </source>
</evidence>
<dbReference type="Pfam" id="PF00455">
    <property type="entry name" value="DeoRC"/>
    <property type="match status" value="1"/>
</dbReference>
<dbReference type="SMART" id="SM01134">
    <property type="entry name" value="DeoRC"/>
    <property type="match status" value="1"/>
</dbReference>
<dbReference type="PANTHER" id="PTHR30363">
    <property type="entry name" value="HTH-TYPE TRANSCRIPTIONAL REGULATOR SRLR-RELATED"/>
    <property type="match status" value="1"/>
</dbReference>
<dbReference type="RefSeq" id="WP_103388442.1">
    <property type="nucleotide sequence ID" value="NZ_BKAV01000005.1"/>
</dbReference>
<dbReference type="EMBL" id="BKAV01000005">
    <property type="protein sequence ID" value="GEP99856.1"/>
    <property type="molecule type" value="Genomic_DNA"/>
</dbReference>
<sequence>MLPADREQRIINFLQTNKQATVRTLATEFNVHAATIRRDLHKLEQFNQIKRTHGGVVLNNTEVWDELNFDDRETTFYDEKRRIGQKAADFVDDNDTLIIDSGSTTLHFAHALKSKHNLTIITNDIYIASLLKSSGHHIIVTGGSLHPDNYVLNGALTLTNLSSFNPLKLFLATPAIDAHKGVTHYNDTLAATKRQMVAQAKAVYVLADSSKFDKVSLYSVCNPQHITTLITDNTHSDINWDDYQAHVEQLIIIDTPTTT</sequence>
<dbReference type="InterPro" id="IPR036388">
    <property type="entry name" value="WH-like_DNA-bd_sf"/>
</dbReference>
<evidence type="ECO:0000313" key="6">
    <source>
        <dbReference type="EMBL" id="SUJ26013.1"/>
    </source>
</evidence>
<dbReference type="GO" id="GO:0003700">
    <property type="term" value="F:DNA-binding transcription factor activity"/>
    <property type="evidence" value="ECO:0007669"/>
    <property type="project" value="InterPro"/>
</dbReference>
<dbReference type="GO" id="GO:0005988">
    <property type="term" value="P:lactose metabolic process"/>
    <property type="evidence" value="ECO:0007669"/>
    <property type="project" value="UniProtKB-KW"/>
</dbReference>
<dbReference type="Gene3D" id="3.40.50.1360">
    <property type="match status" value="1"/>
</dbReference>
<keyword evidence="1" id="KW-0423">Lactose metabolism</keyword>
<gene>
    <name evidence="6" type="primary">glcR_3</name>
    <name evidence="6" type="ORF">NCTC12413_02360</name>
    <name evidence="5" type="ORF">SAR03_08940</name>
</gene>
<keyword evidence="8" id="KW-1185">Reference proteome</keyword>
<evidence type="ECO:0000313" key="8">
    <source>
        <dbReference type="Proteomes" id="UP000321598"/>
    </source>
</evidence>
<evidence type="ECO:0000313" key="7">
    <source>
        <dbReference type="Proteomes" id="UP000254956"/>
    </source>
</evidence>
<proteinExistence type="predicted"/>